<dbReference type="Gene3D" id="2.40.70.10">
    <property type="entry name" value="Acid Proteases"/>
    <property type="match status" value="2"/>
</dbReference>
<dbReference type="InterPro" id="IPR001461">
    <property type="entry name" value="Aspartic_peptidase_A1"/>
</dbReference>
<keyword evidence="2" id="KW-0645">Protease</keyword>
<proteinExistence type="inferred from homology"/>
<comment type="similarity">
    <text evidence="1">Belongs to the peptidase A1 family.</text>
</comment>
<evidence type="ECO:0000259" key="8">
    <source>
        <dbReference type="PROSITE" id="PS51767"/>
    </source>
</evidence>
<name>A0A431W2R0_9GAMM</name>
<evidence type="ECO:0000256" key="5">
    <source>
        <dbReference type="ARBA" id="ARBA00022801"/>
    </source>
</evidence>
<evidence type="ECO:0000256" key="7">
    <source>
        <dbReference type="SAM" id="MobiDB-lite"/>
    </source>
</evidence>
<reference evidence="9 10" key="1">
    <citation type="submission" date="2018-12" db="EMBL/GenBank/DDBJ databases">
        <authorList>
            <person name="Yu L."/>
        </authorList>
    </citation>
    <scope>NUCLEOTIDE SEQUENCE [LARGE SCALE GENOMIC DNA]</scope>
    <source>
        <strain evidence="9 10">HAW-EB5</strain>
    </source>
</reference>
<evidence type="ECO:0000256" key="1">
    <source>
        <dbReference type="ARBA" id="ARBA00007447"/>
    </source>
</evidence>
<keyword evidence="3" id="KW-0732">Signal</keyword>
<dbReference type="SUPFAM" id="SSF50630">
    <property type="entry name" value="Acid proteases"/>
    <property type="match status" value="1"/>
</dbReference>
<dbReference type="CDD" id="cd05471">
    <property type="entry name" value="pepsin_like"/>
    <property type="match status" value="1"/>
</dbReference>
<gene>
    <name evidence="9" type="ORF">EKG39_16735</name>
</gene>
<evidence type="ECO:0000313" key="9">
    <source>
        <dbReference type="EMBL" id="RTR29714.1"/>
    </source>
</evidence>
<keyword evidence="10" id="KW-1185">Reference proteome</keyword>
<feature type="domain" description="Peptidase A1" evidence="8">
    <location>
        <begin position="23"/>
        <end position="494"/>
    </location>
</feature>
<dbReference type="PANTHER" id="PTHR47965:SF12">
    <property type="entry name" value="ASPARTIC PROTEINASE 3-RELATED"/>
    <property type="match status" value="1"/>
</dbReference>
<feature type="region of interest" description="Disordered" evidence="7">
    <location>
        <begin position="196"/>
        <end position="224"/>
    </location>
</feature>
<keyword evidence="4" id="KW-0064">Aspartyl protease</keyword>
<dbReference type="PRINTS" id="PR00792">
    <property type="entry name" value="PEPSIN"/>
</dbReference>
<evidence type="ECO:0000256" key="3">
    <source>
        <dbReference type="ARBA" id="ARBA00022729"/>
    </source>
</evidence>
<dbReference type="PROSITE" id="PS00141">
    <property type="entry name" value="ASP_PROTEASE"/>
    <property type="match status" value="1"/>
</dbReference>
<accession>A0A431W2R0</accession>
<comment type="caution">
    <text evidence="9">The sequence shown here is derived from an EMBL/GenBank/DDBJ whole genome shotgun (WGS) entry which is preliminary data.</text>
</comment>
<sequence length="514" mass="57226">MAGQIKARTLKVPITNVYAKGDYCAQLNLGKPPQRVNLILDTGSSTLVVKQSAVKQNVENQSDVNQSLENHSAYRPEDDKLLTPTSLAQEVNYGIGGWDGPVITTRVAICEDKKTLDKQPHLHLPHQPLVLESCHLAIVSGAKQQQSFGDADGIFGLGYHHLNKSYDLKAYLDRHNYSPAVTYPWPFANTNAKNRSQSEANVKCAAKSNNQDSSTNNPKAEAPLSSEDLTQFKQFLWQQPERDLIPYFTDLEEHGLTANKFAFYCRRSSVHVSNDASTPQQLADDPLNQGWLILGDAEQHTEFYQGELNSIKVEHDIYYNVTLTSIRVGDQTPIAAAPLEEKYRKNYYSNAIVDTGASAIALTEPLYRAMLNDLAAISPKFAPLIAPFKDISAQQTGIDASALELSQWPDISFTFVGDMDVKKGTSTESPDRQEVSIVCKPESYWQLNAPSEGRACFKILSQLPNWPNQTLLGLPLLNDHLVIFDRSVHKTGVIRFAEASSEQDKKHKEKRQGR</sequence>
<feature type="compositionally biased region" description="Polar residues" evidence="7">
    <location>
        <begin position="207"/>
        <end position="218"/>
    </location>
</feature>
<dbReference type="InterPro" id="IPR033121">
    <property type="entry name" value="PEPTIDASE_A1"/>
</dbReference>
<dbReference type="GO" id="GO:0006508">
    <property type="term" value="P:proteolysis"/>
    <property type="evidence" value="ECO:0007669"/>
    <property type="project" value="UniProtKB-KW"/>
</dbReference>
<feature type="compositionally biased region" description="Polar residues" evidence="7">
    <location>
        <begin position="58"/>
        <end position="70"/>
    </location>
</feature>
<dbReference type="OrthoDB" id="6381203at2"/>
<dbReference type="InterPro" id="IPR021109">
    <property type="entry name" value="Peptidase_aspartic_dom_sf"/>
</dbReference>
<dbReference type="GO" id="GO:0004190">
    <property type="term" value="F:aspartic-type endopeptidase activity"/>
    <property type="evidence" value="ECO:0007669"/>
    <property type="project" value="UniProtKB-KW"/>
</dbReference>
<dbReference type="Pfam" id="PF00026">
    <property type="entry name" value="Asp"/>
    <property type="match status" value="2"/>
</dbReference>
<feature type="region of interest" description="Disordered" evidence="7">
    <location>
        <begin position="58"/>
        <end position="77"/>
    </location>
</feature>
<dbReference type="PROSITE" id="PS51767">
    <property type="entry name" value="PEPTIDASE_A1"/>
    <property type="match status" value="1"/>
</dbReference>
<dbReference type="AlphaFoldDB" id="A0A431W2R0"/>
<evidence type="ECO:0000256" key="2">
    <source>
        <dbReference type="ARBA" id="ARBA00022670"/>
    </source>
</evidence>
<organism evidence="9 10">
    <name type="scientific">Shewanella atlantica</name>
    <dbReference type="NCBI Taxonomy" id="271099"/>
    <lineage>
        <taxon>Bacteria</taxon>
        <taxon>Pseudomonadati</taxon>
        <taxon>Pseudomonadota</taxon>
        <taxon>Gammaproteobacteria</taxon>
        <taxon>Alteromonadales</taxon>
        <taxon>Shewanellaceae</taxon>
        <taxon>Shewanella</taxon>
    </lineage>
</organism>
<dbReference type="InterPro" id="IPR034164">
    <property type="entry name" value="Pepsin-like_dom"/>
</dbReference>
<evidence type="ECO:0000256" key="4">
    <source>
        <dbReference type="ARBA" id="ARBA00022750"/>
    </source>
</evidence>
<evidence type="ECO:0000313" key="10">
    <source>
        <dbReference type="Proteomes" id="UP000282060"/>
    </source>
</evidence>
<dbReference type="Proteomes" id="UP000282060">
    <property type="component" value="Unassembled WGS sequence"/>
</dbReference>
<dbReference type="PANTHER" id="PTHR47965">
    <property type="entry name" value="ASPARTYL PROTEASE-RELATED"/>
    <property type="match status" value="1"/>
</dbReference>
<protein>
    <submittedName>
        <fullName evidence="9">A1 family peptidase</fullName>
    </submittedName>
</protein>
<evidence type="ECO:0000256" key="6">
    <source>
        <dbReference type="ARBA" id="ARBA00023145"/>
    </source>
</evidence>
<dbReference type="RefSeq" id="WP_126507129.1">
    <property type="nucleotide sequence ID" value="NZ_RXNV01000009.1"/>
</dbReference>
<keyword evidence="5" id="KW-0378">Hydrolase</keyword>
<dbReference type="InterPro" id="IPR001969">
    <property type="entry name" value="Aspartic_peptidase_AS"/>
</dbReference>
<dbReference type="EMBL" id="RXNV01000009">
    <property type="protein sequence ID" value="RTR29714.1"/>
    <property type="molecule type" value="Genomic_DNA"/>
</dbReference>
<keyword evidence="6" id="KW-0865">Zymogen</keyword>